<keyword evidence="3" id="KW-0805">Transcription regulation</keyword>
<evidence type="ECO:0000313" key="7">
    <source>
        <dbReference type="EMBL" id="MBM7121876.1"/>
    </source>
</evidence>
<dbReference type="InterPro" id="IPR051446">
    <property type="entry name" value="HTH_trans_reg/aminotransferase"/>
</dbReference>
<dbReference type="InterPro" id="IPR000524">
    <property type="entry name" value="Tscrpt_reg_HTH_GntR"/>
</dbReference>
<dbReference type="PROSITE" id="PS50949">
    <property type="entry name" value="HTH_GNTR"/>
    <property type="match status" value="1"/>
</dbReference>
<protein>
    <submittedName>
        <fullName evidence="7">PLP-dependent aminotransferase family protein</fullName>
    </submittedName>
</protein>
<dbReference type="InterPro" id="IPR036390">
    <property type="entry name" value="WH_DNA-bd_sf"/>
</dbReference>
<accession>A0ABS2JSN5</accession>
<dbReference type="Gene3D" id="3.90.1150.10">
    <property type="entry name" value="Aspartate Aminotransferase, domain 1"/>
    <property type="match status" value="1"/>
</dbReference>
<dbReference type="InterPro" id="IPR015424">
    <property type="entry name" value="PyrdxlP-dep_Trfase"/>
</dbReference>
<dbReference type="InterPro" id="IPR015421">
    <property type="entry name" value="PyrdxlP-dep_Trfase_major"/>
</dbReference>
<evidence type="ECO:0000256" key="5">
    <source>
        <dbReference type="ARBA" id="ARBA00023163"/>
    </source>
</evidence>
<evidence type="ECO:0000256" key="4">
    <source>
        <dbReference type="ARBA" id="ARBA00023125"/>
    </source>
</evidence>
<dbReference type="SUPFAM" id="SSF46785">
    <property type="entry name" value="Winged helix' DNA-binding domain"/>
    <property type="match status" value="1"/>
</dbReference>
<evidence type="ECO:0000256" key="2">
    <source>
        <dbReference type="ARBA" id="ARBA00022898"/>
    </source>
</evidence>
<keyword evidence="4" id="KW-0238">DNA-binding</keyword>
<organism evidence="7 8">
    <name type="scientific">Dyella kyungheensis</name>
    <dbReference type="NCBI Taxonomy" id="1242174"/>
    <lineage>
        <taxon>Bacteria</taxon>
        <taxon>Pseudomonadati</taxon>
        <taxon>Pseudomonadota</taxon>
        <taxon>Gammaproteobacteria</taxon>
        <taxon>Lysobacterales</taxon>
        <taxon>Rhodanobacteraceae</taxon>
        <taxon>Dyella</taxon>
    </lineage>
</organism>
<keyword evidence="8" id="KW-1185">Reference proteome</keyword>
<dbReference type="SUPFAM" id="SSF53383">
    <property type="entry name" value="PLP-dependent transferases"/>
    <property type="match status" value="1"/>
</dbReference>
<dbReference type="InterPro" id="IPR004839">
    <property type="entry name" value="Aminotransferase_I/II_large"/>
</dbReference>
<dbReference type="InterPro" id="IPR036388">
    <property type="entry name" value="WH-like_DNA-bd_sf"/>
</dbReference>
<keyword evidence="7" id="KW-0808">Transferase</keyword>
<dbReference type="Pfam" id="PF00155">
    <property type="entry name" value="Aminotran_1_2"/>
    <property type="match status" value="1"/>
</dbReference>
<feature type="domain" description="HTH gntR-type" evidence="6">
    <location>
        <begin position="18"/>
        <end position="86"/>
    </location>
</feature>
<dbReference type="GO" id="GO:0008483">
    <property type="term" value="F:transaminase activity"/>
    <property type="evidence" value="ECO:0007669"/>
    <property type="project" value="UniProtKB-KW"/>
</dbReference>
<keyword evidence="5" id="KW-0804">Transcription</keyword>
<dbReference type="Proteomes" id="UP001430065">
    <property type="component" value="Unassembled WGS sequence"/>
</dbReference>
<dbReference type="InterPro" id="IPR015422">
    <property type="entry name" value="PyrdxlP-dep_Trfase_small"/>
</dbReference>
<proteinExistence type="inferred from homology"/>
<dbReference type="PANTHER" id="PTHR46577:SF1">
    <property type="entry name" value="HTH-TYPE TRANSCRIPTIONAL REGULATORY PROTEIN GABR"/>
    <property type="match status" value="1"/>
</dbReference>
<evidence type="ECO:0000313" key="8">
    <source>
        <dbReference type="Proteomes" id="UP001430065"/>
    </source>
</evidence>
<dbReference type="Gene3D" id="1.10.10.10">
    <property type="entry name" value="Winged helix-like DNA-binding domain superfamily/Winged helix DNA-binding domain"/>
    <property type="match status" value="1"/>
</dbReference>
<dbReference type="CDD" id="cd00609">
    <property type="entry name" value="AAT_like"/>
    <property type="match status" value="1"/>
</dbReference>
<keyword evidence="2" id="KW-0663">Pyridoxal phosphate</keyword>
<comment type="similarity">
    <text evidence="1">In the C-terminal section; belongs to the class-I pyridoxal-phosphate-dependent aminotransferase family.</text>
</comment>
<dbReference type="CDD" id="cd07377">
    <property type="entry name" value="WHTH_GntR"/>
    <property type="match status" value="1"/>
</dbReference>
<sequence length="463" mass="49829">MAKTRPLSWKPRLPANRGPMYLAIADAIGEDIEAGRLAPGDRLPPMRALAEWLGIDFTTVTRAYAEAARRELVDAEVGRGTFVRKRPLPPPRTVTVGAVEMSMNHPPEFNDPALLARMWQGLRSVEERGPDLLMRYQPPGGTAHDREVGARWLASRIPAIAADRVLVTAGLQGGLHSVLSMLLSPGDTLAVEALTYPGVRALAALLRIRLVPVPMDEHGVDPQALDAVCQSEAPKAFYCMPTLHNPTTITMPLARREAVAAVMQRHNLPIIEDDDYGSLPTEAPTPLAALAPNLTYHIAGLSKCLSPALVVAYVLTPDAWSAARLTSVMRATSGTVSSLSAAVTSRWIEEGTAERVVQAIRAEAKERLAIAARMLPRSQLVMPEEGFHLWLRLPEPWTSGEFVGGLRNAGMGIVGREAFSVGSSPEAVRIALGASATREQLRSGLGMAADLLTQLPMMSSTVV</sequence>
<dbReference type="PANTHER" id="PTHR46577">
    <property type="entry name" value="HTH-TYPE TRANSCRIPTIONAL REGULATORY PROTEIN GABR"/>
    <property type="match status" value="1"/>
</dbReference>
<dbReference type="Pfam" id="PF00392">
    <property type="entry name" value="GntR"/>
    <property type="match status" value="1"/>
</dbReference>
<dbReference type="Gene3D" id="3.40.640.10">
    <property type="entry name" value="Type I PLP-dependent aspartate aminotransferase-like (Major domain)"/>
    <property type="match status" value="1"/>
</dbReference>
<dbReference type="RefSeq" id="WP_204636331.1">
    <property type="nucleotide sequence ID" value="NZ_JADIKC010000005.1"/>
</dbReference>
<comment type="caution">
    <text evidence="7">The sequence shown here is derived from an EMBL/GenBank/DDBJ whole genome shotgun (WGS) entry which is preliminary data.</text>
</comment>
<evidence type="ECO:0000256" key="3">
    <source>
        <dbReference type="ARBA" id="ARBA00023015"/>
    </source>
</evidence>
<dbReference type="SMART" id="SM00345">
    <property type="entry name" value="HTH_GNTR"/>
    <property type="match status" value="1"/>
</dbReference>
<evidence type="ECO:0000256" key="1">
    <source>
        <dbReference type="ARBA" id="ARBA00005384"/>
    </source>
</evidence>
<evidence type="ECO:0000259" key="6">
    <source>
        <dbReference type="PROSITE" id="PS50949"/>
    </source>
</evidence>
<gene>
    <name evidence="7" type="ORF">ISP20_11990</name>
</gene>
<reference evidence="7 8" key="1">
    <citation type="submission" date="2020-10" db="EMBL/GenBank/DDBJ databases">
        <title>Phylogeny of dyella-like bacteria.</title>
        <authorList>
            <person name="Fu J."/>
        </authorList>
    </citation>
    <scope>NUCLEOTIDE SEQUENCE [LARGE SCALE GENOMIC DNA]</scope>
    <source>
        <strain evidence="7 8">THG-B117</strain>
    </source>
</reference>
<keyword evidence="7" id="KW-0032">Aminotransferase</keyword>
<dbReference type="EMBL" id="JADIKC010000005">
    <property type="protein sequence ID" value="MBM7121876.1"/>
    <property type="molecule type" value="Genomic_DNA"/>
</dbReference>
<name>A0ABS2JSN5_9GAMM</name>